<dbReference type="PANTHER" id="PTHR42718">
    <property type="entry name" value="MAJOR FACILITATOR SUPERFAMILY MULTIDRUG TRANSPORTER MFSC"/>
    <property type="match status" value="1"/>
</dbReference>
<dbReference type="RefSeq" id="WP_189010327.1">
    <property type="nucleotide sequence ID" value="NZ_BMHE01000006.1"/>
</dbReference>
<comment type="caution">
    <text evidence="8">The sequence shown here is derived from an EMBL/GenBank/DDBJ whole genome shotgun (WGS) entry which is preliminary data.</text>
</comment>
<evidence type="ECO:0000256" key="4">
    <source>
        <dbReference type="ARBA" id="ARBA00022989"/>
    </source>
</evidence>
<comment type="subcellular location">
    <subcellularLocation>
        <location evidence="1">Cell membrane</location>
        <topology evidence="1">Multi-pass membrane protein</topology>
    </subcellularLocation>
</comment>
<dbReference type="Pfam" id="PF07690">
    <property type="entry name" value="MFS_1"/>
    <property type="match status" value="1"/>
</dbReference>
<evidence type="ECO:0000256" key="2">
    <source>
        <dbReference type="ARBA" id="ARBA00022448"/>
    </source>
</evidence>
<dbReference type="InterPro" id="IPR020846">
    <property type="entry name" value="MFS_dom"/>
</dbReference>
<evidence type="ECO:0000256" key="5">
    <source>
        <dbReference type="ARBA" id="ARBA00023136"/>
    </source>
</evidence>
<evidence type="ECO:0000259" key="7">
    <source>
        <dbReference type="PROSITE" id="PS50850"/>
    </source>
</evidence>
<evidence type="ECO:0000256" key="6">
    <source>
        <dbReference type="SAM" id="Phobius"/>
    </source>
</evidence>
<evidence type="ECO:0000313" key="8">
    <source>
        <dbReference type="EMBL" id="GGI46491.1"/>
    </source>
</evidence>
<evidence type="ECO:0000313" key="9">
    <source>
        <dbReference type="Proteomes" id="UP000615455"/>
    </source>
</evidence>
<keyword evidence="5 6" id="KW-0472">Membrane</keyword>
<dbReference type="PANTHER" id="PTHR42718:SF9">
    <property type="entry name" value="MAJOR FACILITATOR SUPERFAMILY MULTIDRUG TRANSPORTER MFSC"/>
    <property type="match status" value="1"/>
</dbReference>
<protein>
    <recommendedName>
        <fullName evidence="7">Major facilitator superfamily (MFS) profile domain-containing protein</fullName>
    </recommendedName>
</protein>
<proteinExistence type="predicted"/>
<feature type="domain" description="Major facilitator superfamily (MFS) profile" evidence="7">
    <location>
        <begin position="1"/>
        <end position="106"/>
    </location>
</feature>
<reference evidence="9" key="1">
    <citation type="journal article" date="2019" name="Int. J. Syst. Evol. Microbiol.">
        <title>The Global Catalogue of Microorganisms (GCM) 10K type strain sequencing project: providing services to taxonomists for standard genome sequencing and annotation.</title>
        <authorList>
            <consortium name="The Broad Institute Genomics Platform"/>
            <consortium name="The Broad Institute Genome Sequencing Center for Infectious Disease"/>
            <person name="Wu L."/>
            <person name="Ma J."/>
        </authorList>
    </citation>
    <scope>NUCLEOTIDE SEQUENCE [LARGE SCALE GENOMIC DNA]</scope>
    <source>
        <strain evidence="9">CGMCC 1.15043</strain>
    </source>
</reference>
<dbReference type="InterPro" id="IPR036259">
    <property type="entry name" value="MFS_trans_sf"/>
</dbReference>
<name>A0ABQ2BSD6_9BACL</name>
<dbReference type="SUPFAM" id="SSF103473">
    <property type="entry name" value="MFS general substrate transporter"/>
    <property type="match status" value="1"/>
</dbReference>
<sequence length="106" mass="11811">MIIPTTMAIIYQIIPKDKQPIAVGMWGLAAILAPAFSTTISGWILQNFDWQGLFPMNIPIGLNAIWFIAAYIPYYRPSIMKSFDGLVFFDSCSEQLIFVAGACSRT</sequence>
<feature type="transmembrane region" description="Helical" evidence="6">
    <location>
        <begin position="21"/>
        <end position="44"/>
    </location>
</feature>
<accession>A0ABQ2BSD6</accession>
<evidence type="ECO:0000256" key="1">
    <source>
        <dbReference type="ARBA" id="ARBA00004651"/>
    </source>
</evidence>
<keyword evidence="2" id="KW-0813">Transport</keyword>
<keyword evidence="4 6" id="KW-1133">Transmembrane helix</keyword>
<organism evidence="8 9">
    <name type="scientific">Paenibacillus marchantiophytorum</name>
    <dbReference type="NCBI Taxonomy" id="1619310"/>
    <lineage>
        <taxon>Bacteria</taxon>
        <taxon>Bacillati</taxon>
        <taxon>Bacillota</taxon>
        <taxon>Bacilli</taxon>
        <taxon>Bacillales</taxon>
        <taxon>Paenibacillaceae</taxon>
        <taxon>Paenibacillus</taxon>
    </lineage>
</organism>
<keyword evidence="9" id="KW-1185">Reference proteome</keyword>
<dbReference type="EMBL" id="BMHE01000006">
    <property type="protein sequence ID" value="GGI46491.1"/>
    <property type="molecule type" value="Genomic_DNA"/>
</dbReference>
<evidence type="ECO:0000256" key="3">
    <source>
        <dbReference type="ARBA" id="ARBA00022692"/>
    </source>
</evidence>
<dbReference type="Gene3D" id="1.20.1250.20">
    <property type="entry name" value="MFS general substrate transporter like domains"/>
    <property type="match status" value="1"/>
</dbReference>
<dbReference type="InterPro" id="IPR011701">
    <property type="entry name" value="MFS"/>
</dbReference>
<dbReference type="Proteomes" id="UP000615455">
    <property type="component" value="Unassembled WGS sequence"/>
</dbReference>
<gene>
    <name evidence="8" type="ORF">GCM10008018_17360</name>
</gene>
<feature type="transmembrane region" description="Helical" evidence="6">
    <location>
        <begin position="56"/>
        <end position="74"/>
    </location>
</feature>
<dbReference type="PROSITE" id="PS50850">
    <property type="entry name" value="MFS"/>
    <property type="match status" value="1"/>
</dbReference>
<keyword evidence="3 6" id="KW-0812">Transmembrane</keyword>